<accession>A0A6J4PNK9</accession>
<feature type="compositionally biased region" description="Basic residues" evidence="1">
    <location>
        <begin position="130"/>
        <end position="150"/>
    </location>
</feature>
<feature type="compositionally biased region" description="Basic and acidic residues" evidence="1">
    <location>
        <begin position="197"/>
        <end position="210"/>
    </location>
</feature>
<gene>
    <name evidence="2" type="ORF">AVDCRST_MAG03-2578</name>
</gene>
<evidence type="ECO:0000256" key="1">
    <source>
        <dbReference type="SAM" id="MobiDB-lite"/>
    </source>
</evidence>
<feature type="compositionally biased region" description="Basic residues" evidence="1">
    <location>
        <begin position="40"/>
        <end position="59"/>
    </location>
</feature>
<evidence type="ECO:0000313" key="2">
    <source>
        <dbReference type="EMBL" id="CAA9421486.1"/>
    </source>
</evidence>
<feature type="compositionally biased region" description="Basic and acidic residues" evidence="1">
    <location>
        <begin position="60"/>
        <end position="80"/>
    </location>
</feature>
<reference evidence="2" key="1">
    <citation type="submission" date="2020-02" db="EMBL/GenBank/DDBJ databases">
        <authorList>
            <person name="Meier V. D."/>
        </authorList>
    </citation>
    <scope>NUCLEOTIDE SEQUENCE</scope>
    <source>
        <strain evidence="2">AVDCRST_MAG03</strain>
    </source>
</reference>
<feature type="compositionally biased region" description="Basic and acidic residues" evidence="1">
    <location>
        <begin position="106"/>
        <end position="115"/>
    </location>
</feature>
<dbReference type="AlphaFoldDB" id="A0A6J4PNK9"/>
<organism evidence="2">
    <name type="scientific">uncultured Rubrobacteraceae bacterium</name>
    <dbReference type="NCBI Taxonomy" id="349277"/>
    <lineage>
        <taxon>Bacteria</taxon>
        <taxon>Bacillati</taxon>
        <taxon>Actinomycetota</taxon>
        <taxon>Rubrobacteria</taxon>
        <taxon>Rubrobacterales</taxon>
        <taxon>Rubrobacteraceae</taxon>
        <taxon>environmental samples</taxon>
    </lineage>
</organism>
<feature type="non-terminal residue" evidence="2">
    <location>
        <position position="239"/>
    </location>
</feature>
<feature type="compositionally biased region" description="Basic and acidic residues" evidence="1">
    <location>
        <begin position="1"/>
        <end position="27"/>
    </location>
</feature>
<protein>
    <submittedName>
        <fullName evidence="2">Oxidoreductase, short-chain dehydrogenase/reductase family</fullName>
    </submittedName>
</protein>
<feature type="region of interest" description="Disordered" evidence="1">
    <location>
        <begin position="1"/>
        <end position="217"/>
    </location>
</feature>
<feature type="non-terminal residue" evidence="2">
    <location>
        <position position="1"/>
    </location>
</feature>
<feature type="compositionally biased region" description="Basic residues" evidence="1">
    <location>
        <begin position="168"/>
        <end position="196"/>
    </location>
</feature>
<name>A0A6J4PNK9_9ACTN</name>
<feature type="compositionally biased region" description="Basic residues" evidence="1">
    <location>
        <begin position="81"/>
        <end position="99"/>
    </location>
</feature>
<dbReference type="EMBL" id="CADCUT010000156">
    <property type="protein sequence ID" value="CAA9421486.1"/>
    <property type="molecule type" value="Genomic_DNA"/>
</dbReference>
<sequence length="239" mass="27187">AGRQSCPDHRGEPGPREGARARLRERGSQAGHKLPQRGGHPTRRQGGRGSRRGGARRRGGRIEGRGRAEARGGGGREVRRDRRSHQQRRRARTQGRHRGVPGGRVAEGDRCEPHRPLPRLEGCRPPPARGRLHNKRRQRGQRRGPRRVGRVLRQQVRDGGPLPDPGRRARRPRRPLQRRGPRRHAHRHARRSLPRRRPPDPHHPGREHGRLPVPRLGRVRRCNRPALQGAGVHLAAKFL</sequence>
<feature type="compositionally biased region" description="Low complexity" evidence="1">
    <location>
        <begin position="151"/>
        <end position="161"/>
    </location>
</feature>
<proteinExistence type="predicted"/>